<dbReference type="EMBL" id="FNEM01000015">
    <property type="protein sequence ID" value="SDJ92042.1"/>
    <property type="molecule type" value="Genomic_DNA"/>
</dbReference>
<dbReference type="InterPro" id="IPR013974">
    <property type="entry name" value="SAF"/>
</dbReference>
<dbReference type="InterPro" id="IPR051690">
    <property type="entry name" value="PseI-like"/>
</dbReference>
<reference evidence="3" key="1">
    <citation type="submission" date="2016-10" db="EMBL/GenBank/DDBJ databases">
        <authorList>
            <person name="Varghese N."/>
            <person name="Submissions S."/>
        </authorList>
    </citation>
    <scope>NUCLEOTIDE SEQUENCE [LARGE SCALE GENOMIC DNA]</scope>
    <source>
        <strain evidence="3">DSM 23317</strain>
    </source>
</reference>
<evidence type="ECO:0000313" key="3">
    <source>
        <dbReference type="Proteomes" id="UP000199527"/>
    </source>
</evidence>
<evidence type="ECO:0000313" key="2">
    <source>
        <dbReference type="EMBL" id="SDJ92042.1"/>
    </source>
</evidence>
<dbReference type="Gene3D" id="3.20.20.70">
    <property type="entry name" value="Aldolase class I"/>
    <property type="match status" value="1"/>
</dbReference>
<dbReference type="SMART" id="SM00858">
    <property type="entry name" value="SAF"/>
    <property type="match status" value="1"/>
</dbReference>
<dbReference type="GO" id="GO:0016051">
    <property type="term" value="P:carbohydrate biosynthetic process"/>
    <property type="evidence" value="ECO:0007669"/>
    <property type="project" value="InterPro"/>
</dbReference>
<dbReference type="PROSITE" id="PS50844">
    <property type="entry name" value="AFP_LIKE"/>
    <property type="match status" value="1"/>
</dbReference>
<sequence length="353" mass="38793">MNSKVIKLGDREISNFGRPYVIAEIGANHNGDMALAKSMIDSAVDNGADAVKFQSWSNTSLIAKEEYDRNQSYDDCKKKHFGSLFEMVDKYALSTEDHHELKRYCDEKGVAFCSTPFSETEADLLESLGVPFFKIASMDITNLRLLKHVAAKGLPVIISTGMSTMAEIDNAVAAIESTGNHQIVILHCISIYPPAMEDVNLANISMLMQAYDYPIGFSDHSIGSALPLASVALGSCLIEKHYTTDKDLPGWDHAISADPAELKVICDESRNIQIAMGSTKRVVSDAELAKKDKFRRSVVLTRDLQPGHVLQASDFTFKRPGTGIPPEMEMQVIGRTMKVAKGEDELLGWDDLG</sequence>
<dbReference type="Pfam" id="PF08666">
    <property type="entry name" value="SAF"/>
    <property type="match status" value="1"/>
</dbReference>
<dbReference type="SUPFAM" id="SSF51269">
    <property type="entry name" value="AFP III-like domain"/>
    <property type="match status" value="1"/>
</dbReference>
<dbReference type="Proteomes" id="UP000199527">
    <property type="component" value="Unassembled WGS sequence"/>
</dbReference>
<protein>
    <submittedName>
        <fullName evidence="2">N-acetylneuraminate synthase</fullName>
    </submittedName>
</protein>
<dbReference type="InterPro" id="IPR006190">
    <property type="entry name" value="SAF_AFP_Neu5Ac"/>
</dbReference>
<dbReference type="Pfam" id="PF03102">
    <property type="entry name" value="NeuB"/>
    <property type="match status" value="1"/>
</dbReference>
<evidence type="ECO:0000259" key="1">
    <source>
        <dbReference type="PROSITE" id="PS50844"/>
    </source>
</evidence>
<dbReference type="SUPFAM" id="SSF51569">
    <property type="entry name" value="Aldolase"/>
    <property type="match status" value="1"/>
</dbReference>
<proteinExistence type="predicted"/>
<dbReference type="RefSeq" id="WP_090367066.1">
    <property type="nucleotide sequence ID" value="NZ_FNEM01000015.1"/>
</dbReference>
<name>A0A1G8XN12_9GAMM</name>
<dbReference type="GO" id="GO:0047444">
    <property type="term" value="F:N-acylneuraminate-9-phosphate synthase activity"/>
    <property type="evidence" value="ECO:0007669"/>
    <property type="project" value="TreeGrafter"/>
</dbReference>
<dbReference type="InterPro" id="IPR013785">
    <property type="entry name" value="Aldolase_TIM"/>
</dbReference>
<dbReference type="InterPro" id="IPR057736">
    <property type="entry name" value="SAF_PseI/NeuA/NeuB"/>
</dbReference>
<feature type="domain" description="AFP-like" evidence="1">
    <location>
        <begin position="297"/>
        <end position="353"/>
    </location>
</feature>
<dbReference type="OrthoDB" id="9781701at2"/>
<gene>
    <name evidence="2" type="ORF">SAMN04488540_11594</name>
</gene>
<dbReference type="CDD" id="cd11615">
    <property type="entry name" value="SAF_NeuB_like"/>
    <property type="match status" value="1"/>
</dbReference>
<organism evidence="2 3">
    <name type="scientific">Ferrimonas sediminum</name>
    <dbReference type="NCBI Taxonomy" id="718193"/>
    <lineage>
        <taxon>Bacteria</taxon>
        <taxon>Pseudomonadati</taxon>
        <taxon>Pseudomonadota</taxon>
        <taxon>Gammaproteobacteria</taxon>
        <taxon>Alteromonadales</taxon>
        <taxon>Ferrimonadaceae</taxon>
        <taxon>Ferrimonas</taxon>
    </lineage>
</organism>
<dbReference type="Gene3D" id="3.90.1210.10">
    <property type="entry name" value="Antifreeze-like/N-acetylneuraminic acid synthase C-terminal domain"/>
    <property type="match status" value="1"/>
</dbReference>
<dbReference type="PANTHER" id="PTHR42966:SF1">
    <property type="entry name" value="SIALIC ACID SYNTHASE"/>
    <property type="match status" value="1"/>
</dbReference>
<dbReference type="InterPro" id="IPR036732">
    <property type="entry name" value="AFP_Neu5c_C_sf"/>
</dbReference>
<keyword evidence="3" id="KW-1185">Reference proteome</keyword>
<dbReference type="InterPro" id="IPR013132">
    <property type="entry name" value="PseI/NeuA/B-like_N"/>
</dbReference>
<dbReference type="AlphaFoldDB" id="A0A1G8XN12"/>
<accession>A0A1G8XN12</accession>
<dbReference type="PANTHER" id="PTHR42966">
    <property type="entry name" value="N-ACETYLNEURAMINATE SYNTHASE"/>
    <property type="match status" value="1"/>
</dbReference>